<dbReference type="Proteomes" id="UP000054270">
    <property type="component" value="Unassembled WGS sequence"/>
</dbReference>
<keyword evidence="3" id="KW-1185">Reference proteome</keyword>
<gene>
    <name evidence="2" type="ORF">HYPSUDRAFT_202844</name>
</gene>
<dbReference type="EMBL" id="KN817557">
    <property type="protein sequence ID" value="KJA21482.1"/>
    <property type="molecule type" value="Genomic_DNA"/>
</dbReference>
<evidence type="ECO:0000313" key="2">
    <source>
        <dbReference type="EMBL" id="KJA21482.1"/>
    </source>
</evidence>
<protein>
    <submittedName>
        <fullName evidence="2">Uncharacterized protein</fullName>
    </submittedName>
</protein>
<evidence type="ECO:0000313" key="3">
    <source>
        <dbReference type="Proteomes" id="UP000054270"/>
    </source>
</evidence>
<reference evidence="3" key="1">
    <citation type="submission" date="2014-04" db="EMBL/GenBank/DDBJ databases">
        <title>Evolutionary Origins and Diversification of the Mycorrhizal Mutualists.</title>
        <authorList>
            <consortium name="DOE Joint Genome Institute"/>
            <consortium name="Mycorrhizal Genomics Consortium"/>
            <person name="Kohler A."/>
            <person name="Kuo A."/>
            <person name="Nagy L.G."/>
            <person name="Floudas D."/>
            <person name="Copeland A."/>
            <person name="Barry K.W."/>
            <person name="Cichocki N."/>
            <person name="Veneault-Fourrey C."/>
            <person name="LaButti K."/>
            <person name="Lindquist E.A."/>
            <person name="Lipzen A."/>
            <person name="Lundell T."/>
            <person name="Morin E."/>
            <person name="Murat C."/>
            <person name="Riley R."/>
            <person name="Ohm R."/>
            <person name="Sun H."/>
            <person name="Tunlid A."/>
            <person name="Henrissat B."/>
            <person name="Grigoriev I.V."/>
            <person name="Hibbett D.S."/>
            <person name="Martin F."/>
        </authorList>
    </citation>
    <scope>NUCLEOTIDE SEQUENCE [LARGE SCALE GENOMIC DNA]</scope>
    <source>
        <strain evidence="3">FD-334 SS-4</strain>
    </source>
</reference>
<dbReference type="OMA" id="DAMEYNW"/>
<proteinExistence type="predicted"/>
<sequence length="115" mass="13027">MSTMKLGNEFLWIPKLDAMEYNWVVYYDCLLISIDAQGLGDHLDGTVTMPTNPHPPPTDGSTQTFLAEQKTTVLKYQKKLKTWKQEAAIVKQQLAGMISDTLFLKIQLLPTVKEI</sequence>
<name>A0A0D2L3V0_HYPSF</name>
<evidence type="ECO:0000256" key="1">
    <source>
        <dbReference type="SAM" id="Coils"/>
    </source>
</evidence>
<keyword evidence="1" id="KW-0175">Coiled coil</keyword>
<dbReference type="AlphaFoldDB" id="A0A0D2L3V0"/>
<feature type="coiled-coil region" evidence="1">
    <location>
        <begin position="66"/>
        <end position="93"/>
    </location>
</feature>
<dbReference type="OrthoDB" id="3269759at2759"/>
<accession>A0A0D2L3V0</accession>
<organism evidence="2 3">
    <name type="scientific">Hypholoma sublateritium (strain FD-334 SS-4)</name>
    <dbReference type="NCBI Taxonomy" id="945553"/>
    <lineage>
        <taxon>Eukaryota</taxon>
        <taxon>Fungi</taxon>
        <taxon>Dikarya</taxon>
        <taxon>Basidiomycota</taxon>
        <taxon>Agaricomycotina</taxon>
        <taxon>Agaricomycetes</taxon>
        <taxon>Agaricomycetidae</taxon>
        <taxon>Agaricales</taxon>
        <taxon>Agaricineae</taxon>
        <taxon>Strophariaceae</taxon>
        <taxon>Hypholoma</taxon>
    </lineage>
</organism>